<comment type="catalytic activity">
    <reaction evidence="12">
        <text>D-ribose + ATP = D-ribose 5-phosphate + ADP + H(+)</text>
        <dbReference type="Rhea" id="RHEA:13697"/>
        <dbReference type="ChEBI" id="CHEBI:15378"/>
        <dbReference type="ChEBI" id="CHEBI:30616"/>
        <dbReference type="ChEBI" id="CHEBI:47013"/>
        <dbReference type="ChEBI" id="CHEBI:78346"/>
        <dbReference type="ChEBI" id="CHEBI:456216"/>
        <dbReference type="EC" id="2.7.1.15"/>
    </reaction>
</comment>
<keyword evidence="7 12" id="KW-0418">Kinase</keyword>
<evidence type="ECO:0000259" key="13">
    <source>
        <dbReference type="Pfam" id="PF00294"/>
    </source>
</evidence>
<feature type="binding site" evidence="12">
    <location>
        <position position="236"/>
    </location>
    <ligand>
        <name>K(+)</name>
        <dbReference type="ChEBI" id="CHEBI:29103"/>
    </ligand>
</feature>
<comment type="activity regulation">
    <text evidence="12">Activated by a monovalent cation that binds near, but not in, the active site. The most likely occupant of the site in vivo is potassium. Ion binding induces a conformational change that may alter substrate affinity.</text>
</comment>
<feature type="binding site" evidence="12">
    <location>
        <position position="238"/>
    </location>
    <ligand>
        <name>K(+)</name>
        <dbReference type="ChEBI" id="CHEBI:29103"/>
    </ligand>
</feature>
<dbReference type="InterPro" id="IPR011877">
    <property type="entry name" value="Ribokinase"/>
</dbReference>
<dbReference type="EC" id="2.7.1.15" evidence="2 12"/>
<keyword evidence="16" id="KW-1185">Reference proteome</keyword>
<evidence type="ECO:0000313" key="15">
    <source>
        <dbReference type="EMBL" id="MTU03099.1"/>
    </source>
</evidence>
<evidence type="ECO:0000256" key="7">
    <source>
        <dbReference type="ARBA" id="ARBA00022777"/>
    </source>
</evidence>
<dbReference type="OrthoDB" id="9813569at2"/>
<comment type="subcellular location">
    <subcellularLocation>
        <location evidence="12">Cytoplasm</location>
    </subcellularLocation>
</comment>
<dbReference type="PANTHER" id="PTHR10584">
    <property type="entry name" value="SUGAR KINASE"/>
    <property type="match status" value="1"/>
</dbReference>
<evidence type="ECO:0000256" key="5">
    <source>
        <dbReference type="ARBA" id="ARBA00022723"/>
    </source>
</evidence>
<evidence type="ECO:0000313" key="17">
    <source>
        <dbReference type="Proteomes" id="UP000484547"/>
    </source>
</evidence>
<dbReference type="EMBL" id="WNBW01000001">
    <property type="protein sequence ID" value="MTU03099.1"/>
    <property type="molecule type" value="Genomic_DNA"/>
</dbReference>
<feature type="active site" description="Proton acceptor" evidence="12">
    <location>
        <position position="242"/>
    </location>
</feature>
<evidence type="ECO:0000256" key="4">
    <source>
        <dbReference type="ARBA" id="ARBA00022679"/>
    </source>
</evidence>
<keyword evidence="5 12" id="KW-0479">Metal-binding</keyword>
<dbReference type="CDD" id="cd01174">
    <property type="entry name" value="ribokinase"/>
    <property type="match status" value="1"/>
</dbReference>
<dbReference type="InterPro" id="IPR011611">
    <property type="entry name" value="PfkB_dom"/>
</dbReference>
<protein>
    <recommendedName>
        <fullName evidence="3 12">Ribokinase</fullName>
        <shortName evidence="12">RK</shortName>
        <ecNumber evidence="2 12">2.7.1.15</ecNumber>
    </recommendedName>
</protein>
<dbReference type="GO" id="GO:0005829">
    <property type="term" value="C:cytosol"/>
    <property type="evidence" value="ECO:0007669"/>
    <property type="project" value="TreeGrafter"/>
</dbReference>
<evidence type="ECO:0000256" key="11">
    <source>
        <dbReference type="ARBA" id="ARBA00023277"/>
    </source>
</evidence>
<dbReference type="RefSeq" id="WP_130921011.1">
    <property type="nucleotide sequence ID" value="NZ_CAKVRS010000001.1"/>
</dbReference>
<dbReference type="Proteomes" id="UP000484547">
    <property type="component" value="Unassembled WGS sequence"/>
</dbReference>
<dbReference type="HAMAP" id="MF_01987">
    <property type="entry name" value="Ribokinase"/>
    <property type="match status" value="1"/>
</dbReference>
<dbReference type="GO" id="GO:0046872">
    <property type="term" value="F:metal ion binding"/>
    <property type="evidence" value="ECO:0007669"/>
    <property type="project" value="UniProtKB-KW"/>
</dbReference>
<dbReference type="NCBIfam" id="TIGR02152">
    <property type="entry name" value="D_ribokin_bact"/>
    <property type="match status" value="1"/>
</dbReference>
<dbReference type="Proteomes" id="UP000443070">
    <property type="component" value="Unassembled WGS sequence"/>
</dbReference>
<dbReference type="InterPro" id="IPR002139">
    <property type="entry name" value="Ribo/fructo_kinase"/>
</dbReference>
<comment type="similarity">
    <text evidence="12">Belongs to the carbohydrate kinase PfkB family. Ribokinase subfamily.</text>
</comment>
<dbReference type="UniPathway" id="UPA00916">
    <property type="reaction ID" value="UER00889"/>
</dbReference>
<feature type="binding site" evidence="12">
    <location>
        <position position="183"/>
    </location>
    <ligand>
        <name>ATP</name>
        <dbReference type="ChEBI" id="CHEBI:30616"/>
    </ligand>
</feature>
<organism evidence="14 17">
    <name type="scientific">Phascolarctobacterium faecium</name>
    <dbReference type="NCBI Taxonomy" id="33025"/>
    <lineage>
        <taxon>Bacteria</taxon>
        <taxon>Bacillati</taxon>
        <taxon>Bacillota</taxon>
        <taxon>Negativicutes</taxon>
        <taxon>Acidaminococcales</taxon>
        <taxon>Acidaminococcaceae</taxon>
        <taxon>Phascolarctobacterium</taxon>
    </lineage>
</organism>
<comment type="function">
    <text evidence="12">Catalyzes the phosphorylation of ribose at O-5 in a reaction requiring ATP and magnesium. The resulting D-ribose-5-phosphate can then be used either for sythesis of nucleotides, histidine, and tryptophan, or as a component of the pentose phosphate pathway.</text>
</comment>
<dbReference type="SUPFAM" id="SSF53613">
    <property type="entry name" value="Ribokinase-like"/>
    <property type="match status" value="1"/>
</dbReference>
<dbReference type="PANTHER" id="PTHR10584:SF166">
    <property type="entry name" value="RIBOKINASE"/>
    <property type="match status" value="1"/>
</dbReference>
<dbReference type="PROSITE" id="PS00584">
    <property type="entry name" value="PFKB_KINASES_2"/>
    <property type="match status" value="1"/>
</dbReference>
<comment type="pathway">
    <text evidence="12">Carbohydrate metabolism; D-ribose degradation; D-ribose 5-phosphate from beta-D-ribopyranose: step 2/2.</text>
</comment>
<keyword evidence="9 12" id="KW-0460">Magnesium</keyword>
<comment type="similarity">
    <text evidence="1">Belongs to the carbohydrate kinase pfkB family.</text>
</comment>
<dbReference type="Gene3D" id="3.40.1190.20">
    <property type="match status" value="1"/>
</dbReference>
<keyword evidence="10 12" id="KW-0630">Potassium</keyword>
<gene>
    <name evidence="12 14" type="primary">rbsK</name>
    <name evidence="14" type="ORF">GMD11_01625</name>
    <name evidence="15" type="ORF">GMD18_01620</name>
</gene>
<dbReference type="PRINTS" id="PR00990">
    <property type="entry name" value="RIBOKINASE"/>
</dbReference>
<evidence type="ECO:0000256" key="2">
    <source>
        <dbReference type="ARBA" id="ARBA00012035"/>
    </source>
</evidence>
<feature type="binding site" evidence="12">
    <location>
        <position position="275"/>
    </location>
    <ligand>
        <name>K(+)</name>
        <dbReference type="ChEBI" id="CHEBI:29103"/>
    </ligand>
</feature>
<dbReference type="EMBL" id="WNBM01000001">
    <property type="protein sequence ID" value="MTT74968.1"/>
    <property type="molecule type" value="Genomic_DNA"/>
</dbReference>
<feature type="binding site" evidence="12">
    <location>
        <position position="266"/>
    </location>
    <ligand>
        <name>ATP</name>
        <dbReference type="ChEBI" id="CHEBI:30616"/>
    </ligand>
</feature>
<dbReference type="InterPro" id="IPR029056">
    <property type="entry name" value="Ribokinase-like"/>
</dbReference>
<evidence type="ECO:0000256" key="10">
    <source>
        <dbReference type="ARBA" id="ARBA00022958"/>
    </source>
</evidence>
<evidence type="ECO:0000256" key="12">
    <source>
        <dbReference type="HAMAP-Rule" id="MF_01987"/>
    </source>
</evidence>
<keyword evidence="11 12" id="KW-0119">Carbohydrate metabolism</keyword>
<keyword evidence="12" id="KW-0963">Cytoplasm</keyword>
<dbReference type="AlphaFoldDB" id="A0A7X2XE21"/>
<feature type="binding site" evidence="12">
    <location>
        <begin position="210"/>
        <end position="215"/>
    </location>
    <ligand>
        <name>ATP</name>
        <dbReference type="ChEBI" id="CHEBI:30616"/>
    </ligand>
</feature>
<dbReference type="GO" id="GO:0019303">
    <property type="term" value="P:D-ribose catabolic process"/>
    <property type="evidence" value="ECO:0007669"/>
    <property type="project" value="UniProtKB-UniRule"/>
</dbReference>
<evidence type="ECO:0000313" key="14">
    <source>
        <dbReference type="EMBL" id="MTT74968.1"/>
    </source>
</evidence>
<comment type="subunit">
    <text evidence="12">Homodimer.</text>
</comment>
<feature type="binding site" evidence="12">
    <location>
        <position position="277"/>
    </location>
    <ligand>
        <name>K(+)</name>
        <dbReference type="ChEBI" id="CHEBI:29103"/>
    </ligand>
</feature>
<proteinExistence type="inferred from homology"/>
<reference evidence="16 17" key="1">
    <citation type="journal article" date="2019" name="Nat. Med.">
        <title>A library of human gut bacterial isolates paired with longitudinal multiomics data enables mechanistic microbiome research.</title>
        <authorList>
            <person name="Poyet M."/>
            <person name="Groussin M."/>
            <person name="Gibbons S.M."/>
            <person name="Avila-Pacheco J."/>
            <person name="Jiang X."/>
            <person name="Kearney S.M."/>
            <person name="Perrotta A.R."/>
            <person name="Berdy B."/>
            <person name="Zhao S."/>
            <person name="Lieberman T.D."/>
            <person name="Swanson P.K."/>
            <person name="Smith M."/>
            <person name="Roesemann S."/>
            <person name="Alexander J.E."/>
            <person name="Rich S.A."/>
            <person name="Livny J."/>
            <person name="Vlamakis H."/>
            <person name="Clish C."/>
            <person name="Bullock K."/>
            <person name="Deik A."/>
            <person name="Scott J."/>
            <person name="Pierce K.A."/>
            <person name="Xavier R.J."/>
            <person name="Alm E.J."/>
        </authorList>
    </citation>
    <scope>NUCLEOTIDE SEQUENCE [LARGE SCALE GENOMIC DNA]</scope>
    <source>
        <strain evidence="14 17">BIOML-A13</strain>
        <strain evidence="15 16">BIOML-A3</strain>
    </source>
</reference>
<feature type="binding site" evidence="12">
    <location>
        <begin position="241"/>
        <end position="242"/>
    </location>
    <ligand>
        <name>ATP</name>
        <dbReference type="ChEBI" id="CHEBI:30616"/>
    </ligand>
</feature>
<evidence type="ECO:0000313" key="16">
    <source>
        <dbReference type="Proteomes" id="UP000443070"/>
    </source>
</evidence>
<dbReference type="GO" id="GO:0004747">
    <property type="term" value="F:ribokinase activity"/>
    <property type="evidence" value="ECO:0007669"/>
    <property type="project" value="UniProtKB-UniRule"/>
</dbReference>
<sequence>MVKIAVIGSCSIDLTVEAGKRPAAGETIIGSRLIVSPGGKGANQAVAAARLGAQVHMIGCVGDDAYGTMIINNLKTNNVDTGYVSVLPGQNSGTAHITLAEGDNSIIVIKGANDLVMPKHIDTAWNVIAAADLVMLQHEIPLPTIDYIIGKCAAAGISVLLNPAPVQPVPSEWLDKVTYVTPNEHEAEALYPGKTSEEILLMQEERFFMTLGKAGVAYAKNGKVHTVPAFVVNAQDTTGAGDTFNSAFAVARCEGRSLDDSIRFANAAAALSVQKLGAQGGMPYLKDVERMLGECKK</sequence>
<feature type="binding site" evidence="12">
    <location>
        <position position="139"/>
    </location>
    <ligand>
        <name>substrate</name>
    </ligand>
</feature>
<evidence type="ECO:0000256" key="8">
    <source>
        <dbReference type="ARBA" id="ARBA00022840"/>
    </source>
</evidence>
<comment type="caution">
    <text evidence="12">Lacks conserved residue(s) required for the propagation of feature annotation.</text>
</comment>
<keyword evidence="6 12" id="KW-0547">Nucleotide-binding</keyword>
<feature type="binding site" evidence="12">
    <location>
        <position position="242"/>
    </location>
    <ligand>
        <name>substrate</name>
    </ligand>
</feature>
<accession>A0A7X2XE21</accession>
<feature type="binding site" evidence="12">
    <location>
        <begin position="11"/>
        <end position="13"/>
    </location>
    <ligand>
        <name>substrate</name>
    </ligand>
</feature>
<evidence type="ECO:0000256" key="1">
    <source>
        <dbReference type="ARBA" id="ARBA00005380"/>
    </source>
</evidence>
<evidence type="ECO:0000256" key="9">
    <source>
        <dbReference type="ARBA" id="ARBA00022842"/>
    </source>
</evidence>
<evidence type="ECO:0000256" key="6">
    <source>
        <dbReference type="ARBA" id="ARBA00022741"/>
    </source>
</evidence>
<dbReference type="Pfam" id="PF00294">
    <property type="entry name" value="PfkB"/>
    <property type="match status" value="1"/>
</dbReference>
<keyword evidence="8 12" id="KW-0067">ATP-binding</keyword>
<dbReference type="GO" id="GO:0005524">
    <property type="term" value="F:ATP binding"/>
    <property type="evidence" value="ECO:0007669"/>
    <property type="project" value="UniProtKB-UniRule"/>
</dbReference>
<name>A0A7X2XE21_9FIRM</name>
<dbReference type="InterPro" id="IPR002173">
    <property type="entry name" value="Carboh/pur_kinase_PfkB_CS"/>
</dbReference>
<feature type="binding site" evidence="12">
    <location>
        <begin position="39"/>
        <end position="43"/>
    </location>
    <ligand>
        <name>substrate</name>
    </ligand>
</feature>
<keyword evidence="4 12" id="KW-0808">Transferase</keyword>
<evidence type="ECO:0000256" key="3">
    <source>
        <dbReference type="ARBA" id="ARBA00016943"/>
    </source>
</evidence>
<comment type="cofactor">
    <cofactor evidence="12">
        <name>Mg(2+)</name>
        <dbReference type="ChEBI" id="CHEBI:18420"/>
    </cofactor>
    <text evidence="12">Requires a divalent cation, most likely magnesium in vivo, as an electrophilic catalyst to aid phosphoryl group transfer. It is the chelate of the metal and the nucleotide that is the actual substrate.</text>
</comment>
<feature type="binding site" evidence="12">
    <location>
        <position position="272"/>
    </location>
    <ligand>
        <name>K(+)</name>
        <dbReference type="ChEBI" id="CHEBI:29103"/>
    </ligand>
</feature>
<feature type="domain" description="Carbohydrate kinase PfkB" evidence="13">
    <location>
        <begin position="3"/>
        <end position="283"/>
    </location>
</feature>
<comment type="caution">
    <text evidence="14">The sequence shown here is derived from an EMBL/GenBank/DDBJ whole genome shotgun (WGS) entry which is preliminary data.</text>
</comment>